<dbReference type="RefSeq" id="WP_255190126.1">
    <property type="nucleotide sequence ID" value="NZ_CP113517.1"/>
</dbReference>
<proteinExistence type="predicted"/>
<name>A0ABY7GKX5_9GAMM</name>
<evidence type="ECO:0000313" key="1">
    <source>
        <dbReference type="EMBL" id="WAR45157.1"/>
    </source>
</evidence>
<evidence type="ECO:0000313" key="2">
    <source>
        <dbReference type="Proteomes" id="UP001162780"/>
    </source>
</evidence>
<dbReference type="EMBL" id="CP113517">
    <property type="protein sequence ID" value="WAR45157.1"/>
    <property type="molecule type" value="Genomic_DNA"/>
</dbReference>
<keyword evidence="2" id="KW-1185">Reference proteome</keyword>
<organism evidence="1 2">
    <name type="scientific">Methylomonas rapida</name>
    <dbReference type="NCBI Taxonomy" id="2963939"/>
    <lineage>
        <taxon>Bacteria</taxon>
        <taxon>Pseudomonadati</taxon>
        <taxon>Pseudomonadota</taxon>
        <taxon>Gammaproteobacteria</taxon>
        <taxon>Methylococcales</taxon>
        <taxon>Methylococcaceae</taxon>
        <taxon>Methylomonas</taxon>
    </lineage>
</organism>
<reference evidence="1" key="1">
    <citation type="submission" date="2022-11" db="EMBL/GenBank/DDBJ databases">
        <title>Methylomonas rapida sp. nov., Carotenoid-Producing Obligate Methanotrophs with High Growth Characteristics and Biotechnological Potential.</title>
        <authorList>
            <person name="Tikhonova E.N."/>
            <person name="Suleimanov R.Z."/>
            <person name="Miroshnikov K."/>
            <person name="Oshkin I.Y."/>
            <person name="Belova S.E."/>
            <person name="Danilova O.V."/>
            <person name="Ashikhmin A."/>
            <person name="Konopkin A."/>
            <person name="But S.Y."/>
            <person name="Khmelenina V.N."/>
            <person name="Kuznetsov N."/>
            <person name="Pimenov N.V."/>
            <person name="Dedysh S.N."/>
        </authorList>
    </citation>
    <scope>NUCLEOTIDE SEQUENCE</scope>
    <source>
        <strain evidence="1">MP1</strain>
    </source>
</reference>
<dbReference type="Proteomes" id="UP001162780">
    <property type="component" value="Chromosome"/>
</dbReference>
<accession>A0ABY7GKX5</accession>
<protein>
    <submittedName>
        <fullName evidence="1">Late competence development ComFB family protein</fullName>
    </submittedName>
</protein>
<sequence length="89" mass="10249">MLDICNYYEQLVIDHLWLMQQNTLAPLSRTSLEDVACIALNKLPTCYVRNMTDKSANLTERDHEDMRMAVAKAIEQAIVQVSSRPHESR</sequence>
<dbReference type="Pfam" id="PF10719">
    <property type="entry name" value="ComFB"/>
    <property type="match status" value="1"/>
</dbReference>
<gene>
    <name evidence="1" type="ORF">NM686_001215</name>
</gene>
<dbReference type="InterPro" id="IPR019657">
    <property type="entry name" value="ComFB"/>
</dbReference>